<gene>
    <name evidence="2" type="ORF">GCK72_008179</name>
</gene>
<dbReference type="GO" id="GO:0045121">
    <property type="term" value="C:membrane raft"/>
    <property type="evidence" value="ECO:0007669"/>
    <property type="project" value="TreeGrafter"/>
</dbReference>
<dbReference type="EMBL" id="WUAV01000003">
    <property type="protein sequence ID" value="KAF1759934.1"/>
    <property type="molecule type" value="Genomic_DNA"/>
</dbReference>
<dbReference type="GeneID" id="9814142"/>
<dbReference type="Proteomes" id="UP000483820">
    <property type="component" value="Chromosome III"/>
</dbReference>
<proteinExistence type="predicted"/>
<comment type="caution">
    <text evidence="2">The sequence shown here is derived from an EMBL/GenBank/DDBJ whole genome shotgun (WGS) entry which is preliminary data.</text>
</comment>
<feature type="domain" description="DUF7809" evidence="1">
    <location>
        <begin position="110"/>
        <end position="271"/>
    </location>
</feature>
<dbReference type="InterPro" id="IPR056711">
    <property type="entry name" value="DUF7809"/>
</dbReference>
<evidence type="ECO:0000313" key="3">
    <source>
        <dbReference type="Proteomes" id="UP000483820"/>
    </source>
</evidence>
<sequence>MSKFVEIPYQLATPMYLHAESLGYILEEFRADLEVVDNEDVDNGQNVKFMQKMFDKSGYKLRMYGSAQELAENVRIFSNFSQNHTYFNVEEEHYQKAPILYKSLKSNEKYILKSDLFVFLQNMVLEFTHPNRWNYVSLIAYCLKAQEDKLTECLEFVKFNEEVADDLEKKLKHELKKKPFTNVIFEQLEVELSRLNMDQMTEKFKNLAPKVNWDSNIWKSIRIHSLLTDLNEIWPIREIPRVMAATFMRYGLTLRSLQDVIDENPKMFRPSDTKTVPTVVRVFEDEDRSRYVMKAELSGEVETDTGDSQILHTMSMESVIETKDIEFILHRITRAKHRAAPIKGPNKSKSFYILAVDAFFELMKDLIFGIKIYQKVQWNSMNLESFDNFFNPEIETPYFLKTDTVKKIKESVCLSLGKDASRPAKEVRNAKSDGFTLQNLKNELKHLGLTETFTEIQDYAKDVYVDVYAVKKKYNLRTCDLFDAIEQCQLICVLNRSEKLKKFVHNQRGCERVPGLNCADCAEKDCVETTCAVS</sequence>
<dbReference type="GO" id="GO:0045087">
    <property type="term" value="P:innate immune response"/>
    <property type="evidence" value="ECO:0007669"/>
    <property type="project" value="TreeGrafter"/>
</dbReference>
<evidence type="ECO:0000259" key="1">
    <source>
        <dbReference type="Pfam" id="PF25100"/>
    </source>
</evidence>
<dbReference type="AlphaFoldDB" id="A0A6A5GZH6"/>
<dbReference type="KEGG" id="crq:GCK72_008179"/>
<dbReference type="PANTHER" id="PTHR21447:SF13">
    <property type="entry name" value="RING-TYPE DOMAIN-CONTAINING PROTEIN"/>
    <property type="match status" value="1"/>
</dbReference>
<evidence type="ECO:0000313" key="2">
    <source>
        <dbReference type="EMBL" id="KAF1759934.1"/>
    </source>
</evidence>
<accession>A0A6A5GZH6</accession>
<reference evidence="2 3" key="1">
    <citation type="submission" date="2019-12" db="EMBL/GenBank/DDBJ databases">
        <title>Chromosome-level assembly of the Caenorhabditis remanei genome.</title>
        <authorList>
            <person name="Teterina A.A."/>
            <person name="Willis J.H."/>
            <person name="Phillips P.C."/>
        </authorList>
    </citation>
    <scope>NUCLEOTIDE SEQUENCE [LARGE SCALE GENOMIC DNA]</scope>
    <source>
        <strain evidence="2 3">PX506</strain>
        <tissue evidence="2">Whole organism</tissue>
    </source>
</reference>
<dbReference type="RefSeq" id="XP_053586261.1">
    <property type="nucleotide sequence ID" value="XM_053726684.1"/>
</dbReference>
<dbReference type="CTD" id="9814142"/>
<dbReference type="Pfam" id="PF25100">
    <property type="entry name" value="DUF7809"/>
    <property type="match status" value="1"/>
</dbReference>
<protein>
    <recommendedName>
        <fullName evidence="1">DUF7809 domain-containing protein</fullName>
    </recommendedName>
</protein>
<organism evidence="2 3">
    <name type="scientific">Caenorhabditis remanei</name>
    <name type="common">Caenorhabditis vulgaris</name>
    <dbReference type="NCBI Taxonomy" id="31234"/>
    <lineage>
        <taxon>Eukaryota</taxon>
        <taxon>Metazoa</taxon>
        <taxon>Ecdysozoa</taxon>
        <taxon>Nematoda</taxon>
        <taxon>Chromadorea</taxon>
        <taxon>Rhabditida</taxon>
        <taxon>Rhabditina</taxon>
        <taxon>Rhabditomorpha</taxon>
        <taxon>Rhabditoidea</taxon>
        <taxon>Rhabditidae</taxon>
        <taxon>Peloderinae</taxon>
        <taxon>Caenorhabditis</taxon>
    </lineage>
</organism>
<name>A0A6A5GZH6_CAERE</name>
<dbReference type="PANTHER" id="PTHR21447">
    <property type="entry name" value="RING-TYPE DOMAIN-CONTAINING PROTEIN-RELATED"/>
    <property type="match status" value="1"/>
</dbReference>